<dbReference type="EMBL" id="JAVDWN010000026">
    <property type="protein sequence ID" value="MDR7166081.1"/>
    <property type="molecule type" value="Genomic_DNA"/>
</dbReference>
<name>A0AAW8NEY1_PSEOX</name>
<sequence length="100" mass="11828">MGDYDYKYNQEAKCPYCNYEDTDSWELSDDGEWTECGSCGKRFGYERHLEVTYSTYKQDCANGLAEHQWEQMHGAPREYFADRERCSGCYDERKKEVVNG</sequence>
<evidence type="ECO:0000313" key="1">
    <source>
        <dbReference type="EMBL" id="MDR7166081.1"/>
    </source>
</evidence>
<dbReference type="RefSeq" id="WP_310114633.1">
    <property type="nucleotide sequence ID" value="NZ_JAVDTN010000026.1"/>
</dbReference>
<organism evidence="1 2">
    <name type="scientific">Pseudarthrobacter oxydans</name>
    <name type="common">Arthrobacter oxydans</name>
    <dbReference type="NCBI Taxonomy" id="1671"/>
    <lineage>
        <taxon>Bacteria</taxon>
        <taxon>Bacillati</taxon>
        <taxon>Actinomycetota</taxon>
        <taxon>Actinomycetes</taxon>
        <taxon>Micrococcales</taxon>
        <taxon>Micrococcaceae</taxon>
        <taxon>Pseudarthrobacter</taxon>
    </lineage>
</organism>
<dbReference type="GeneID" id="97424542"/>
<evidence type="ECO:0000313" key="2">
    <source>
        <dbReference type="Proteomes" id="UP001262032"/>
    </source>
</evidence>
<proteinExistence type="predicted"/>
<comment type="caution">
    <text evidence="1">The sequence shown here is derived from an EMBL/GenBank/DDBJ whole genome shotgun (WGS) entry which is preliminary data.</text>
</comment>
<dbReference type="Proteomes" id="UP001262032">
    <property type="component" value="Unassembled WGS sequence"/>
</dbReference>
<accession>A0AAW8NEY1</accession>
<dbReference type="AlphaFoldDB" id="A0AAW8NEY1"/>
<protein>
    <submittedName>
        <fullName evidence="1">Zn ribbon nucleic-acid-binding protein</fullName>
    </submittedName>
</protein>
<reference evidence="1" key="1">
    <citation type="submission" date="2023-07" db="EMBL/GenBank/DDBJ databases">
        <title>Sorghum-associated microbial communities from plants grown in Nebraska, USA.</title>
        <authorList>
            <person name="Schachtman D."/>
        </authorList>
    </citation>
    <scope>NUCLEOTIDE SEQUENCE</scope>
    <source>
        <strain evidence="1">BE261</strain>
    </source>
</reference>
<gene>
    <name evidence="1" type="ORF">J2X12_004135</name>
</gene>